<evidence type="ECO:0000313" key="4">
    <source>
        <dbReference type="Proteomes" id="UP001595859"/>
    </source>
</evidence>
<comment type="caution">
    <text evidence="3">The sequence shown here is derived from an EMBL/GenBank/DDBJ whole genome shotgun (WGS) entry which is preliminary data.</text>
</comment>
<evidence type="ECO:0000259" key="2">
    <source>
        <dbReference type="Pfam" id="PF01337"/>
    </source>
</evidence>
<protein>
    <submittedName>
        <fullName evidence="3">Barstar family protein</fullName>
    </submittedName>
</protein>
<dbReference type="Proteomes" id="UP001595859">
    <property type="component" value="Unassembled WGS sequence"/>
</dbReference>
<comment type="similarity">
    <text evidence="1">Belongs to the barstar family.</text>
</comment>
<organism evidence="3 4">
    <name type="scientific">Actinophytocola glycyrrhizae</name>
    <dbReference type="NCBI Taxonomy" id="2044873"/>
    <lineage>
        <taxon>Bacteria</taxon>
        <taxon>Bacillati</taxon>
        <taxon>Actinomycetota</taxon>
        <taxon>Actinomycetes</taxon>
        <taxon>Pseudonocardiales</taxon>
        <taxon>Pseudonocardiaceae</taxon>
    </lineage>
</organism>
<dbReference type="Pfam" id="PF01337">
    <property type="entry name" value="Barstar"/>
    <property type="match status" value="1"/>
</dbReference>
<gene>
    <name evidence="3" type="ORF">ACFPCV_29250</name>
</gene>
<dbReference type="RefSeq" id="WP_378059596.1">
    <property type="nucleotide sequence ID" value="NZ_JBHSIS010000020.1"/>
</dbReference>
<dbReference type="SUPFAM" id="SSF52038">
    <property type="entry name" value="Barstar-related"/>
    <property type="match status" value="1"/>
</dbReference>
<sequence length="161" mass="17127">MAPFELGGTGPDFVLFRNGPVTLVHREEVLDDTLTLLTDLGYLVPRFDARAWADKAGFASAVKQGLGFPDHFGGNLDAFDDSLREVALGTGQDVTGLVLVFTGYDAFAGRDPRTAQAILDIVADVARFAMLFGRRLACLVQSDDPGLRFGPVGATPVGPQS</sequence>
<accession>A0ABV9SB80</accession>
<feature type="domain" description="Barstar (barnase inhibitor)" evidence="2">
    <location>
        <begin position="46"/>
        <end position="139"/>
    </location>
</feature>
<evidence type="ECO:0000313" key="3">
    <source>
        <dbReference type="EMBL" id="MFC4857605.1"/>
    </source>
</evidence>
<reference evidence="4" key="1">
    <citation type="journal article" date="2019" name="Int. J. Syst. Evol. Microbiol.">
        <title>The Global Catalogue of Microorganisms (GCM) 10K type strain sequencing project: providing services to taxonomists for standard genome sequencing and annotation.</title>
        <authorList>
            <consortium name="The Broad Institute Genomics Platform"/>
            <consortium name="The Broad Institute Genome Sequencing Center for Infectious Disease"/>
            <person name="Wu L."/>
            <person name="Ma J."/>
        </authorList>
    </citation>
    <scope>NUCLEOTIDE SEQUENCE [LARGE SCALE GENOMIC DNA]</scope>
    <source>
        <strain evidence="4">ZS-22-S1</strain>
    </source>
</reference>
<proteinExistence type="inferred from homology"/>
<keyword evidence="4" id="KW-1185">Reference proteome</keyword>
<dbReference type="InterPro" id="IPR000468">
    <property type="entry name" value="Barstar"/>
</dbReference>
<evidence type="ECO:0000256" key="1">
    <source>
        <dbReference type="ARBA" id="ARBA00006845"/>
    </source>
</evidence>
<dbReference type="EMBL" id="JBHSIS010000020">
    <property type="protein sequence ID" value="MFC4857605.1"/>
    <property type="molecule type" value="Genomic_DNA"/>
</dbReference>
<name>A0ABV9SB80_9PSEU</name>
<dbReference type="Gene3D" id="3.30.370.10">
    <property type="entry name" value="Barstar-like"/>
    <property type="match status" value="1"/>
</dbReference>
<dbReference type="InterPro" id="IPR035905">
    <property type="entry name" value="Barstar-like_sf"/>
</dbReference>